<organism evidence="1">
    <name type="scientific">Oikopleura dioica</name>
    <name type="common">Tunicate</name>
    <dbReference type="NCBI Taxonomy" id="34765"/>
    <lineage>
        <taxon>Eukaryota</taxon>
        <taxon>Metazoa</taxon>
        <taxon>Chordata</taxon>
        <taxon>Tunicata</taxon>
        <taxon>Appendicularia</taxon>
        <taxon>Copelata</taxon>
        <taxon>Oikopleuridae</taxon>
        <taxon>Oikopleura</taxon>
    </lineage>
</organism>
<dbReference type="AlphaFoldDB" id="E4YDX2"/>
<name>E4YDX2_OIKDI</name>
<dbReference type="EMBL" id="FN654442">
    <property type="protein sequence ID" value="CBY33722.1"/>
    <property type="molecule type" value="Genomic_DNA"/>
</dbReference>
<proteinExistence type="predicted"/>
<dbReference type="Proteomes" id="UP000011014">
    <property type="component" value="Unassembled WGS sequence"/>
</dbReference>
<sequence>MRKLAFIWRPFWRFRAIGFPALSPEVGDGVTLTLSFGLKQEKFSLLKWLLEQLVSTLARD</sequence>
<reference evidence="1" key="1">
    <citation type="journal article" date="2010" name="Science">
        <title>Plasticity of animal genome architecture unmasked by rapid evolution of a pelagic tunicate.</title>
        <authorList>
            <person name="Denoeud F."/>
            <person name="Henriet S."/>
            <person name="Mungpakdee S."/>
            <person name="Aury J.M."/>
            <person name="Da Silva C."/>
            <person name="Brinkmann H."/>
            <person name="Mikhaleva J."/>
            <person name="Olsen L.C."/>
            <person name="Jubin C."/>
            <person name="Canestro C."/>
            <person name="Bouquet J.M."/>
            <person name="Danks G."/>
            <person name="Poulain J."/>
            <person name="Campsteijn C."/>
            <person name="Adamski M."/>
            <person name="Cross I."/>
            <person name="Yadetie F."/>
            <person name="Muffato M."/>
            <person name="Louis A."/>
            <person name="Butcher S."/>
            <person name="Tsagkogeorga G."/>
            <person name="Konrad A."/>
            <person name="Singh S."/>
            <person name="Jensen M.F."/>
            <person name="Cong E.H."/>
            <person name="Eikeseth-Otteraa H."/>
            <person name="Noel B."/>
            <person name="Anthouard V."/>
            <person name="Porcel B.M."/>
            <person name="Kachouri-Lafond R."/>
            <person name="Nishino A."/>
            <person name="Ugolini M."/>
            <person name="Chourrout P."/>
            <person name="Nishida H."/>
            <person name="Aasland R."/>
            <person name="Huzurbazar S."/>
            <person name="Westhof E."/>
            <person name="Delsuc F."/>
            <person name="Lehrach H."/>
            <person name="Reinhardt R."/>
            <person name="Weissenbach J."/>
            <person name="Roy S.W."/>
            <person name="Artiguenave F."/>
            <person name="Postlethwait J.H."/>
            <person name="Manak J.R."/>
            <person name="Thompson E.M."/>
            <person name="Jaillon O."/>
            <person name="Du Pasquier L."/>
            <person name="Boudinot P."/>
            <person name="Liberles D.A."/>
            <person name="Volff J.N."/>
            <person name="Philippe H."/>
            <person name="Lenhard B."/>
            <person name="Roest Crollius H."/>
            <person name="Wincker P."/>
            <person name="Chourrout D."/>
        </authorList>
    </citation>
    <scope>NUCLEOTIDE SEQUENCE [LARGE SCALE GENOMIC DNA]</scope>
</reference>
<evidence type="ECO:0000313" key="1">
    <source>
        <dbReference type="EMBL" id="CBY33722.1"/>
    </source>
</evidence>
<gene>
    <name evidence="1" type="ORF">GSOID_T00021663001</name>
</gene>
<protein>
    <submittedName>
        <fullName evidence="1">Uncharacterized protein</fullName>
    </submittedName>
</protein>
<accession>E4YDX2</accession>